<dbReference type="GO" id="GO:0008168">
    <property type="term" value="F:methyltransferase activity"/>
    <property type="evidence" value="ECO:0007669"/>
    <property type="project" value="UniProtKB-KW"/>
</dbReference>
<dbReference type="Pfam" id="PF13649">
    <property type="entry name" value="Methyltransf_25"/>
    <property type="match status" value="1"/>
</dbReference>
<proteinExistence type="predicted"/>
<dbReference type="KEGG" id="csl:COCSUDRAFT_65359"/>
<feature type="domain" description="Methyltransferase" evidence="1">
    <location>
        <begin position="55"/>
        <end position="151"/>
    </location>
</feature>
<protein>
    <submittedName>
        <fullName evidence="2">S-adenosyl-L-methionine-dependent methyltransferase</fullName>
    </submittedName>
</protein>
<dbReference type="AlphaFoldDB" id="I0Z1C2"/>
<reference evidence="2 3" key="1">
    <citation type="journal article" date="2012" name="Genome Biol.">
        <title>The genome of the polar eukaryotic microalga coccomyxa subellipsoidea reveals traits of cold adaptation.</title>
        <authorList>
            <person name="Blanc G."/>
            <person name="Agarkova I."/>
            <person name="Grimwood J."/>
            <person name="Kuo A."/>
            <person name="Brueggeman A."/>
            <person name="Dunigan D."/>
            <person name="Gurnon J."/>
            <person name="Ladunga I."/>
            <person name="Lindquist E."/>
            <person name="Lucas S."/>
            <person name="Pangilinan J."/>
            <person name="Proschold T."/>
            <person name="Salamov A."/>
            <person name="Schmutz J."/>
            <person name="Weeks D."/>
            <person name="Yamada T."/>
            <person name="Claverie J.M."/>
            <person name="Grigoriev I."/>
            <person name="Van Etten J."/>
            <person name="Lomsadze A."/>
            <person name="Borodovsky M."/>
        </authorList>
    </citation>
    <scope>NUCLEOTIDE SEQUENCE [LARGE SCALE GENOMIC DNA]</scope>
    <source>
        <strain evidence="2 3">C-169</strain>
    </source>
</reference>
<sequence length="286" mass="30571">MDNDGSRIKQTQAAAWGNSAEQYAADVHEGAGIMMPLIAAYVETAKEEVKGNPQILDVASGTGEPGISLAKLFPGGTVTITDIAEGMIAGAKGRADRLSLKNARFAVADGENLSQFGDATFDVVTCNAGLMFMPNYERALAEFRRVLKPDGLAMVSAWGEEEQTNVASLMLAVQRAVAPNDSLFADPNILGSREKLLHSLERAGFSNNSCREVNVPMRFPKEKVRGMLQNPVIAELLDRLIERGEKDVADSAHGALLDAAAKKGLLQENGEISCPTNIALFVTARP</sequence>
<dbReference type="PANTHER" id="PTHR43591">
    <property type="entry name" value="METHYLTRANSFERASE"/>
    <property type="match status" value="1"/>
</dbReference>
<evidence type="ECO:0000313" key="2">
    <source>
        <dbReference type="EMBL" id="EIE24441.1"/>
    </source>
</evidence>
<comment type="caution">
    <text evidence="2">The sequence shown here is derived from an EMBL/GenBank/DDBJ whole genome shotgun (WGS) entry which is preliminary data.</text>
</comment>
<name>I0Z1C2_COCSC</name>
<dbReference type="SUPFAM" id="SSF53335">
    <property type="entry name" value="S-adenosyl-L-methionine-dependent methyltransferases"/>
    <property type="match status" value="1"/>
</dbReference>
<keyword evidence="2" id="KW-0808">Transferase</keyword>
<dbReference type="GeneID" id="17042443"/>
<dbReference type="CDD" id="cd02440">
    <property type="entry name" value="AdoMet_MTases"/>
    <property type="match status" value="1"/>
</dbReference>
<dbReference type="InterPro" id="IPR029063">
    <property type="entry name" value="SAM-dependent_MTases_sf"/>
</dbReference>
<dbReference type="EMBL" id="AGSI01000005">
    <property type="protein sequence ID" value="EIE24441.1"/>
    <property type="molecule type" value="Genomic_DNA"/>
</dbReference>
<evidence type="ECO:0000259" key="1">
    <source>
        <dbReference type="Pfam" id="PF13649"/>
    </source>
</evidence>
<evidence type="ECO:0000313" key="3">
    <source>
        <dbReference type="Proteomes" id="UP000007264"/>
    </source>
</evidence>
<dbReference type="GO" id="GO:0032259">
    <property type="term" value="P:methylation"/>
    <property type="evidence" value="ECO:0007669"/>
    <property type="project" value="UniProtKB-KW"/>
</dbReference>
<dbReference type="RefSeq" id="XP_005648985.1">
    <property type="nucleotide sequence ID" value="XM_005648928.1"/>
</dbReference>
<dbReference type="InterPro" id="IPR041698">
    <property type="entry name" value="Methyltransf_25"/>
</dbReference>
<dbReference type="Gene3D" id="3.40.50.150">
    <property type="entry name" value="Vaccinia Virus protein VP39"/>
    <property type="match status" value="1"/>
</dbReference>
<dbReference type="PANTHER" id="PTHR43591:SF24">
    <property type="entry name" value="2-METHOXY-6-POLYPRENYL-1,4-BENZOQUINOL METHYLASE, MITOCHONDRIAL"/>
    <property type="match status" value="1"/>
</dbReference>
<dbReference type="eggNOG" id="KOG4300">
    <property type="taxonomic scope" value="Eukaryota"/>
</dbReference>
<dbReference type="Proteomes" id="UP000007264">
    <property type="component" value="Unassembled WGS sequence"/>
</dbReference>
<organism evidence="2 3">
    <name type="scientific">Coccomyxa subellipsoidea (strain C-169)</name>
    <name type="common">Green microalga</name>
    <dbReference type="NCBI Taxonomy" id="574566"/>
    <lineage>
        <taxon>Eukaryota</taxon>
        <taxon>Viridiplantae</taxon>
        <taxon>Chlorophyta</taxon>
        <taxon>core chlorophytes</taxon>
        <taxon>Trebouxiophyceae</taxon>
        <taxon>Trebouxiophyceae incertae sedis</taxon>
        <taxon>Coccomyxaceae</taxon>
        <taxon>Coccomyxa</taxon>
        <taxon>Coccomyxa subellipsoidea</taxon>
    </lineage>
</organism>
<dbReference type="OrthoDB" id="507377at2759"/>
<accession>I0Z1C2</accession>
<gene>
    <name evidence="2" type="ORF">COCSUDRAFT_65359</name>
</gene>
<keyword evidence="3" id="KW-1185">Reference proteome</keyword>
<keyword evidence="2" id="KW-0489">Methyltransferase</keyword>